<reference evidence="2 3" key="1">
    <citation type="submission" date="2019-06" db="EMBL/GenBank/DDBJ databases">
        <authorList>
            <person name="Livingstone P."/>
            <person name="Whitworth D."/>
        </authorList>
    </citation>
    <scope>NUCLEOTIDE SEQUENCE [LARGE SCALE GENOMIC DNA]</scope>
    <source>
        <strain evidence="2 3">AM401</strain>
    </source>
</reference>
<feature type="region of interest" description="Disordered" evidence="1">
    <location>
        <begin position="1"/>
        <end position="25"/>
    </location>
</feature>
<dbReference type="Pfam" id="PF13665">
    <property type="entry name" value="Tox-PAAR-like"/>
    <property type="match status" value="1"/>
</dbReference>
<name>A0A540WI01_9BACT</name>
<evidence type="ECO:0000256" key="1">
    <source>
        <dbReference type="SAM" id="MobiDB-lite"/>
    </source>
</evidence>
<dbReference type="EMBL" id="VIFM01000497">
    <property type="protein sequence ID" value="TQF08645.1"/>
    <property type="molecule type" value="Genomic_DNA"/>
</dbReference>
<dbReference type="OrthoDB" id="9429719at2"/>
<accession>A0A540WI01</accession>
<keyword evidence="3" id="KW-1185">Reference proteome</keyword>
<protein>
    <submittedName>
        <fullName evidence="2">DUF4150 domain-containing protein</fullName>
    </submittedName>
</protein>
<gene>
    <name evidence="2" type="ORF">FJV41_48800</name>
</gene>
<dbReference type="RefSeq" id="WP_141649454.1">
    <property type="nucleotide sequence ID" value="NZ_VIFM01000497.1"/>
</dbReference>
<sequence length="441" mass="48307">MGRVYANGRSILHKGDGNTHTSAAPDVCKVPTPGGPVPTPFVNSAQDSMLTKGSTSVTIEGHPVALTSSELSTSSGDEPGTAGGLISSKFKGKMAWGSGSVDVKVEGKGVVRYLDVTLHNGNTYNTTFISDGRTAWAYGDDAECTACGKSTESHRVHETGEAVANIELVFTELIRRLHEQRPLIEKYLRLREGRKAAEQKSLQEARDASKMLAPQIKKKEELLLQLKSPAGNDISAIKNNLILVQNDLKVAEKALKEKRAEDLKLTQAVQQEMHETNDQLKKMRPVLRHDEKFNTFVEGYMVGSCLCKCPQNPRMLTSCSGQASTGFREAVAATPFELVEGFQTSEHQIGEMKRLGRDKWECAAPKLLQAGGSNGHKLRAMSERYFSPFLPLTVSVEYSRTDEQATRQVKGEFSHGESVPSCDACQKLTPEMLCHNHKECA</sequence>
<organism evidence="2 3">
    <name type="scientific">Myxococcus llanfairpwllgwyngyllgogerychwyrndrobwllllantysiliogogogochensis</name>
    <dbReference type="NCBI Taxonomy" id="2590453"/>
    <lineage>
        <taxon>Bacteria</taxon>
        <taxon>Pseudomonadati</taxon>
        <taxon>Myxococcota</taxon>
        <taxon>Myxococcia</taxon>
        <taxon>Myxococcales</taxon>
        <taxon>Cystobacterineae</taxon>
        <taxon>Myxococcaceae</taxon>
        <taxon>Myxococcus</taxon>
    </lineage>
</organism>
<evidence type="ECO:0000313" key="2">
    <source>
        <dbReference type="EMBL" id="TQF08645.1"/>
    </source>
</evidence>
<comment type="caution">
    <text evidence="2">The sequence shown here is derived from an EMBL/GenBank/DDBJ whole genome shotgun (WGS) entry which is preliminary data.</text>
</comment>
<evidence type="ECO:0000313" key="3">
    <source>
        <dbReference type="Proteomes" id="UP000315369"/>
    </source>
</evidence>
<proteinExistence type="predicted"/>
<dbReference type="AlphaFoldDB" id="A0A540WI01"/>
<dbReference type="Proteomes" id="UP000315369">
    <property type="component" value="Unassembled WGS sequence"/>
</dbReference>